<protein>
    <submittedName>
        <fullName evidence="1">Uncharacterized protein</fullName>
    </submittedName>
</protein>
<comment type="caution">
    <text evidence="1">The sequence shown here is derived from an EMBL/GenBank/DDBJ whole genome shotgun (WGS) entry which is preliminary data.</text>
</comment>
<dbReference type="PANTHER" id="PTHR37256">
    <property type="entry name" value="E1A-BINDING PROTEIN P400-LIKE"/>
    <property type="match status" value="1"/>
</dbReference>
<dbReference type="Proteomes" id="UP000594638">
    <property type="component" value="Unassembled WGS sequence"/>
</dbReference>
<dbReference type="PANTHER" id="PTHR37256:SF3">
    <property type="entry name" value="FORMIN-F-LIKE"/>
    <property type="match status" value="1"/>
</dbReference>
<keyword evidence="2" id="KW-1185">Reference proteome</keyword>
<evidence type="ECO:0000313" key="2">
    <source>
        <dbReference type="Proteomes" id="UP000594638"/>
    </source>
</evidence>
<dbReference type="Gramene" id="OE9A042609T1">
    <property type="protein sequence ID" value="OE9A042609C1"/>
    <property type="gene ID" value="OE9A042609"/>
</dbReference>
<proteinExistence type="predicted"/>
<gene>
    <name evidence="1" type="ORF">OLEA9_A042609</name>
</gene>
<name>A0A8S0TWW4_OLEEU</name>
<organism evidence="1 2">
    <name type="scientific">Olea europaea subsp. europaea</name>
    <dbReference type="NCBI Taxonomy" id="158383"/>
    <lineage>
        <taxon>Eukaryota</taxon>
        <taxon>Viridiplantae</taxon>
        <taxon>Streptophyta</taxon>
        <taxon>Embryophyta</taxon>
        <taxon>Tracheophyta</taxon>
        <taxon>Spermatophyta</taxon>
        <taxon>Magnoliopsida</taxon>
        <taxon>eudicotyledons</taxon>
        <taxon>Gunneridae</taxon>
        <taxon>Pentapetalae</taxon>
        <taxon>asterids</taxon>
        <taxon>lamiids</taxon>
        <taxon>Lamiales</taxon>
        <taxon>Oleaceae</taxon>
        <taxon>Oleeae</taxon>
        <taxon>Olea</taxon>
    </lineage>
</organism>
<evidence type="ECO:0000313" key="1">
    <source>
        <dbReference type="EMBL" id="CAA3010107.1"/>
    </source>
</evidence>
<dbReference type="AlphaFoldDB" id="A0A8S0TWW4"/>
<dbReference type="EMBL" id="CACTIH010007334">
    <property type="protein sequence ID" value="CAA3010107.1"/>
    <property type="molecule type" value="Genomic_DNA"/>
</dbReference>
<accession>A0A8S0TWW4</accession>
<sequence length="231" mass="26210">MMCPQLFTMCQFTCLCHPHPPCHVCTSHSFTLFYMHILKPFGFTQKQSLPKSLHLAMEEANLKKSDYAKKKSIRSRSQSYTRKSGHLNRLIDMAEARREIVNALHLHRLSSSSTPGTAGNSSWTSQNSYQLTESMPLPEPTWSTTPPTVVCAPVPSVEVLDFDWPENMSSSYTWWIGFLNSLNCKGNSELMVENSLGKDDLNVEKPYLEANDDESPFLDEWLIFPAAEDQV</sequence>
<reference evidence="1 2" key="1">
    <citation type="submission" date="2019-12" db="EMBL/GenBank/DDBJ databases">
        <authorList>
            <person name="Alioto T."/>
            <person name="Alioto T."/>
            <person name="Gomez Garrido J."/>
        </authorList>
    </citation>
    <scope>NUCLEOTIDE SEQUENCE [LARGE SCALE GENOMIC DNA]</scope>
</reference>
<dbReference type="OrthoDB" id="997224at2759"/>